<reference evidence="2 3" key="1">
    <citation type="journal article" date="2015" name="Genome Announc.">
        <title>Draft Genome of the Euendolithic (true boring) Cyanobacterium Mastigocoleus testarum strain BC008.</title>
        <authorList>
            <person name="Guida B.S."/>
            <person name="Garcia-Pichel F."/>
        </authorList>
    </citation>
    <scope>NUCLEOTIDE SEQUENCE [LARGE SCALE GENOMIC DNA]</scope>
    <source>
        <strain evidence="2 3">BC008</strain>
    </source>
</reference>
<evidence type="ECO:0008006" key="4">
    <source>
        <dbReference type="Google" id="ProtNLM"/>
    </source>
</evidence>
<comment type="caution">
    <text evidence="2">The sequence shown here is derived from an EMBL/GenBank/DDBJ whole genome shotgun (WGS) entry which is preliminary data.</text>
</comment>
<dbReference type="RefSeq" id="WP_027845750.1">
    <property type="nucleotide sequence ID" value="NZ_LMTZ01000094.1"/>
</dbReference>
<dbReference type="Pfam" id="PF00805">
    <property type="entry name" value="Pentapeptide"/>
    <property type="match status" value="5"/>
</dbReference>
<accession>A0A0V7ZQR2</accession>
<dbReference type="PANTHER" id="PTHR14136:SF17">
    <property type="entry name" value="BTB_POZ DOMAIN-CONTAINING PROTEIN KCTD9"/>
    <property type="match status" value="1"/>
</dbReference>
<feature type="transmembrane region" description="Helical" evidence="1">
    <location>
        <begin position="16"/>
        <end position="37"/>
    </location>
</feature>
<keyword evidence="1" id="KW-0812">Transmembrane</keyword>
<dbReference type="Proteomes" id="UP000053372">
    <property type="component" value="Unassembled WGS sequence"/>
</dbReference>
<dbReference type="InterPro" id="IPR001646">
    <property type="entry name" value="5peptide_repeat"/>
</dbReference>
<dbReference type="SUPFAM" id="SSF141571">
    <property type="entry name" value="Pentapeptide repeat-like"/>
    <property type="match status" value="1"/>
</dbReference>
<dbReference type="AlphaFoldDB" id="A0A0V7ZQR2"/>
<evidence type="ECO:0000256" key="1">
    <source>
        <dbReference type="SAM" id="Phobius"/>
    </source>
</evidence>
<keyword evidence="1" id="KW-0472">Membrane</keyword>
<gene>
    <name evidence="2" type="ORF">BC008_26775</name>
</gene>
<dbReference type="PANTHER" id="PTHR14136">
    <property type="entry name" value="BTB_POZ DOMAIN-CONTAINING PROTEIN KCTD9"/>
    <property type="match status" value="1"/>
</dbReference>
<keyword evidence="3" id="KW-1185">Reference proteome</keyword>
<protein>
    <recommendedName>
        <fullName evidence="4">Low-complexity protein</fullName>
    </recommendedName>
</protein>
<proteinExistence type="predicted"/>
<dbReference type="Gene3D" id="2.160.20.80">
    <property type="entry name" value="E3 ubiquitin-protein ligase SopA"/>
    <property type="match status" value="2"/>
</dbReference>
<evidence type="ECO:0000313" key="2">
    <source>
        <dbReference type="EMBL" id="KST66794.1"/>
    </source>
</evidence>
<feature type="transmembrane region" description="Helical" evidence="1">
    <location>
        <begin position="49"/>
        <end position="78"/>
    </location>
</feature>
<sequence>MSAIKTDGSTKRVRDLLFVIGSTFVAVFVAIYLILSYQDNLYSGISIKYLLHTLAATTIIFGGIIVGISGFYILLILLSEDKNILGKSTLSKFNINKNIEFECKCVESDLEKNISRFSSAIEHLGHEQIETRLGAIYALEKITQDSDDDTWTILETLAAFIRENAPIIELDEVIEEFSFSSIPTDIQAALTVIGRINLETNLENHRIDLRNTDLRGADLTEASLQYIDFTGANLQGVMFYGANLSGAHLTAANLSEAVLYETNLQEVSLYEANLTGAIARKANLQQAILHKANLEKALLYEANLQDATLYEANLQEAMLYEANLREANLEDTNLYRANLIGANLRSCKLIGAYLEGTILSTADITEANLFEANLLEANFCEANLSYANLVGTNLKKAKLDEANLSGTDLTRAENIEQAQIESAFGNSDTILPEYLERPNWEEKNE</sequence>
<dbReference type="EMBL" id="LMTZ01000094">
    <property type="protein sequence ID" value="KST66794.1"/>
    <property type="molecule type" value="Genomic_DNA"/>
</dbReference>
<evidence type="ECO:0000313" key="3">
    <source>
        <dbReference type="Proteomes" id="UP000053372"/>
    </source>
</evidence>
<name>A0A0V7ZQR2_9CYAN</name>
<dbReference type="InterPro" id="IPR051082">
    <property type="entry name" value="Pentapeptide-BTB/POZ_domain"/>
</dbReference>
<keyword evidence="1" id="KW-1133">Transmembrane helix</keyword>
<organism evidence="2 3">
    <name type="scientific">Mastigocoleus testarum BC008</name>
    <dbReference type="NCBI Taxonomy" id="371196"/>
    <lineage>
        <taxon>Bacteria</taxon>
        <taxon>Bacillati</taxon>
        <taxon>Cyanobacteriota</taxon>
        <taxon>Cyanophyceae</taxon>
        <taxon>Nostocales</taxon>
        <taxon>Hapalosiphonaceae</taxon>
        <taxon>Mastigocoleus</taxon>
    </lineage>
</organism>